<evidence type="ECO:0000313" key="2">
    <source>
        <dbReference type="Proteomes" id="UP001367676"/>
    </source>
</evidence>
<reference evidence="1 2" key="1">
    <citation type="submission" date="2024-03" db="EMBL/GenBank/DDBJ databases">
        <title>Adaptation during the transition from Ophiocordyceps entomopathogen to insect associate is accompanied by gene loss and intensified selection.</title>
        <authorList>
            <person name="Ward C.M."/>
            <person name="Onetto C.A."/>
            <person name="Borneman A.R."/>
        </authorList>
    </citation>
    <scope>NUCLEOTIDE SEQUENCE [LARGE SCALE GENOMIC DNA]</scope>
    <source>
        <strain evidence="1">AWRI1</strain>
        <tissue evidence="1">Single Adult Female</tissue>
    </source>
</reference>
<name>A0AAN9Y3Y7_9HEMI</name>
<gene>
    <name evidence="1" type="ORF">V9T40_001955</name>
</gene>
<proteinExistence type="predicted"/>
<dbReference type="EMBL" id="JBBCAQ010000022">
    <property type="protein sequence ID" value="KAK7590342.1"/>
    <property type="molecule type" value="Genomic_DNA"/>
</dbReference>
<organism evidence="1 2">
    <name type="scientific">Parthenolecanium corni</name>
    <dbReference type="NCBI Taxonomy" id="536013"/>
    <lineage>
        <taxon>Eukaryota</taxon>
        <taxon>Metazoa</taxon>
        <taxon>Ecdysozoa</taxon>
        <taxon>Arthropoda</taxon>
        <taxon>Hexapoda</taxon>
        <taxon>Insecta</taxon>
        <taxon>Pterygota</taxon>
        <taxon>Neoptera</taxon>
        <taxon>Paraneoptera</taxon>
        <taxon>Hemiptera</taxon>
        <taxon>Sternorrhyncha</taxon>
        <taxon>Coccoidea</taxon>
        <taxon>Coccidae</taxon>
        <taxon>Parthenolecanium</taxon>
    </lineage>
</organism>
<evidence type="ECO:0000313" key="1">
    <source>
        <dbReference type="EMBL" id="KAK7590342.1"/>
    </source>
</evidence>
<keyword evidence="2" id="KW-1185">Reference proteome</keyword>
<protein>
    <submittedName>
        <fullName evidence="1">Uncharacterized protein</fullName>
    </submittedName>
</protein>
<comment type="caution">
    <text evidence="1">The sequence shown here is derived from an EMBL/GenBank/DDBJ whole genome shotgun (WGS) entry which is preliminary data.</text>
</comment>
<dbReference type="AlphaFoldDB" id="A0AAN9Y3Y7"/>
<dbReference type="Proteomes" id="UP001367676">
    <property type="component" value="Unassembled WGS sequence"/>
</dbReference>
<accession>A0AAN9Y3Y7</accession>
<sequence length="174" mass="19126">MVLIAPARNNVEWRFSMVDKSVVRRGFTVCKLLFWSIFTLAPIILAKPEIAVPVANPAPAVVAAAEAAPVGVAHVPAQIGTAISKTVHYAETPMVTGYTSTLYKPDLSAFDTPFRFNYHQRYLRPIKTLVPKLTPIELPTVRELEVHAHPPILPEVRIANVAPVYYPPAIAPLI</sequence>